<evidence type="ECO:0000313" key="2">
    <source>
        <dbReference type="EMBL" id="PUU79798.1"/>
    </source>
</evidence>
<accession>A0A2T6ZWD8</accession>
<name>A0A2T6ZWD8_TUBBO</name>
<feature type="signal peptide" evidence="1">
    <location>
        <begin position="1"/>
        <end position="18"/>
    </location>
</feature>
<dbReference type="AlphaFoldDB" id="A0A2T6ZWD8"/>
<keyword evidence="1" id="KW-0732">Signal</keyword>
<proteinExistence type="predicted"/>
<protein>
    <submittedName>
        <fullName evidence="2">Uncharacterized protein</fullName>
    </submittedName>
</protein>
<dbReference type="EMBL" id="NESQ01000082">
    <property type="protein sequence ID" value="PUU79798.1"/>
    <property type="molecule type" value="Genomic_DNA"/>
</dbReference>
<reference evidence="2 3" key="1">
    <citation type="submission" date="2017-04" db="EMBL/GenBank/DDBJ databases">
        <title>Draft genome sequence of Tuber borchii Vittad., a whitish edible truffle.</title>
        <authorList>
            <consortium name="DOE Joint Genome Institute"/>
            <person name="Murat C."/>
            <person name="Kuo A."/>
            <person name="Barry K.W."/>
            <person name="Clum A."/>
            <person name="Dockter R.B."/>
            <person name="Fauchery L."/>
            <person name="Iotti M."/>
            <person name="Kohler A."/>
            <person name="Labutti K."/>
            <person name="Lindquist E.A."/>
            <person name="Lipzen A."/>
            <person name="Ohm R.A."/>
            <person name="Wang M."/>
            <person name="Grigoriev I.V."/>
            <person name="Zambonelli A."/>
            <person name="Martin F.M."/>
        </authorList>
    </citation>
    <scope>NUCLEOTIDE SEQUENCE [LARGE SCALE GENOMIC DNA]</scope>
    <source>
        <strain evidence="2 3">Tbo3840</strain>
    </source>
</reference>
<gene>
    <name evidence="2" type="ORF">B9Z19DRAFT_791696</name>
</gene>
<evidence type="ECO:0000313" key="3">
    <source>
        <dbReference type="Proteomes" id="UP000244722"/>
    </source>
</evidence>
<organism evidence="2 3">
    <name type="scientific">Tuber borchii</name>
    <name type="common">White truffle</name>
    <dbReference type="NCBI Taxonomy" id="42251"/>
    <lineage>
        <taxon>Eukaryota</taxon>
        <taxon>Fungi</taxon>
        <taxon>Dikarya</taxon>
        <taxon>Ascomycota</taxon>
        <taxon>Pezizomycotina</taxon>
        <taxon>Pezizomycetes</taxon>
        <taxon>Pezizales</taxon>
        <taxon>Tuberaceae</taxon>
        <taxon>Tuber</taxon>
    </lineage>
</organism>
<comment type="caution">
    <text evidence="2">The sequence shown here is derived from an EMBL/GenBank/DDBJ whole genome shotgun (WGS) entry which is preliminary data.</text>
</comment>
<evidence type="ECO:0000256" key="1">
    <source>
        <dbReference type="SAM" id="SignalP"/>
    </source>
</evidence>
<sequence>MFCFVFVILGVKLRLGRVLVDWAAGPMTTQVCSLPPFHLLTLFPPIHPFSSHSSFFLPFIYSSILSSLAQSIPTMLSKNSLTLQNLTSDSQSLPLCIPSSGVNVRSLVAYFNQKSNEQATFKTRGGKVHLLVAYFNQKSHEQAIPQTSAPHHHNWKTITGEKVKSLVLNFSRMGMSPPGSNSRVSSASLVTVDEVYSQVGKMVVENDCASFESKGAGRGGAPMKCTLPRVNDTLPYVVSSPKPIGSVDESAKEDLGAEEMVVENDCALFESNGAGRGGAPMKCTLPRVSDTLPYVVSSSKPIGSVDESAQEDLGAGEMVVDNDCVLFKSKSAGRGGAPMKCTLPWVSNTLPYVVSSSKPIRDVDESAQEDLGAGKMVVDNDCVLFKSKSAGRGGAPMKCTLLRVSDALLYVVYLSKPFGSVDESAKEDLRAEEMVVENVCASFESKGAGRGGAPTKCTLPRVSNTLPYVVSSSKPIRGVDESAQEDLADSELVVDNDCALFESKAARRGGAPIGVVPLRRNGYETQEQAIPTSAPRHHNWKPISGEKVKSLVLHFSRMGISLPRNNNQISIAGSIAVGGVHFQVRIYNQKVQGQAAPQTSAPRHHDWKPILGEKVRSLVQNLSRLGISLPESSSRISIPSPVTIDEVFSRVRRMVAHSDRSSFGSKGARKGGAPIGIAPLRRNGYKFHEEAIPQTSAPCHHDWKPISGEKVKSLVLNFSRMGISLPGSISGEDRSFFGRGSRSSLAGMR</sequence>
<feature type="chain" id="PRO_5015700711" evidence="1">
    <location>
        <begin position="19"/>
        <end position="749"/>
    </location>
</feature>
<dbReference type="OrthoDB" id="5430918at2759"/>
<dbReference type="Proteomes" id="UP000244722">
    <property type="component" value="Unassembled WGS sequence"/>
</dbReference>
<keyword evidence="3" id="KW-1185">Reference proteome</keyword>